<reference evidence="2" key="1">
    <citation type="submission" date="2016-11" db="EMBL/GenBank/DDBJ databases">
        <authorList>
            <person name="Varghese N."/>
            <person name="Submissions S."/>
        </authorList>
    </citation>
    <scope>NUCLEOTIDE SEQUENCE [LARGE SCALE GENOMIC DNA]</scope>
    <source>
        <strain evidence="2">DSM 18569</strain>
    </source>
</reference>
<dbReference type="AlphaFoldDB" id="A0A1M6Z7N3"/>
<keyword evidence="2" id="KW-1185">Reference proteome</keyword>
<dbReference type="EMBL" id="FRAS01000012">
    <property type="protein sequence ID" value="SHL26476.1"/>
    <property type="molecule type" value="Genomic_DNA"/>
</dbReference>
<name>A0A1M6Z7N3_9BACT</name>
<dbReference type="STRING" id="1121959.SAMN02746009_02448"/>
<gene>
    <name evidence="1" type="ORF">SAMN02746009_02448</name>
</gene>
<sequence>MEQAETGFTLRFVLADRKRKKAGKIVEWHHCRFSRPKQGQRKKLVPAEEAAPRAGRQPAHFANATRNVVQGKSTQIRKVHIWLILAFNGKKVVLS</sequence>
<dbReference type="Proteomes" id="UP000183947">
    <property type="component" value="Unassembled WGS sequence"/>
</dbReference>
<evidence type="ECO:0000313" key="2">
    <source>
        <dbReference type="Proteomes" id="UP000183947"/>
    </source>
</evidence>
<organism evidence="1 2">
    <name type="scientific">Hymenobacter psychrotolerans DSM 18569</name>
    <dbReference type="NCBI Taxonomy" id="1121959"/>
    <lineage>
        <taxon>Bacteria</taxon>
        <taxon>Pseudomonadati</taxon>
        <taxon>Bacteroidota</taxon>
        <taxon>Cytophagia</taxon>
        <taxon>Cytophagales</taxon>
        <taxon>Hymenobacteraceae</taxon>
        <taxon>Hymenobacter</taxon>
    </lineage>
</organism>
<evidence type="ECO:0000313" key="1">
    <source>
        <dbReference type="EMBL" id="SHL26476.1"/>
    </source>
</evidence>
<protein>
    <submittedName>
        <fullName evidence="1">Uncharacterized protein</fullName>
    </submittedName>
</protein>
<proteinExistence type="predicted"/>
<accession>A0A1M6Z7N3</accession>